<sequence length="61" mass="6951">MAFFYNTKIFYHGLEREKVDLISIYEAGNAAAGGFPLTRPKGEFASLMIVFKYCFTEGYLL</sequence>
<dbReference type="Proteomes" id="UP000503003">
    <property type="component" value="Chromosome 1"/>
</dbReference>
<name>A0A6G7CEH8_9VIBR</name>
<dbReference type="EMBL" id="CP049331">
    <property type="protein sequence ID" value="QIH40473.1"/>
    <property type="molecule type" value="Genomic_DNA"/>
</dbReference>
<reference evidence="1 2" key="1">
    <citation type="submission" date="2020-02" db="EMBL/GenBank/DDBJ databases">
        <title>A complete genome of a marine bacterium Vibrio sp. ZWAL4003 isolated from the mangrove sediment with the ability to degrade polysaccharides.</title>
        <authorList>
            <person name="Wu J."/>
            <person name="Qu W."/>
            <person name="Zeng R."/>
        </authorList>
    </citation>
    <scope>NUCLEOTIDE SEQUENCE [LARGE SCALE GENOMIC DNA]</scope>
    <source>
        <strain evidence="1 2">ZWAL4003</strain>
    </source>
</reference>
<gene>
    <name evidence="1" type="ORF">G5S32_00030</name>
</gene>
<dbReference type="KEGG" id="vzi:G5S32_00030"/>
<keyword evidence="2" id="KW-1185">Reference proteome</keyword>
<evidence type="ECO:0000313" key="2">
    <source>
        <dbReference type="Proteomes" id="UP000503003"/>
    </source>
</evidence>
<proteinExistence type="predicted"/>
<accession>A0A6G7CEH8</accession>
<protein>
    <submittedName>
        <fullName evidence="1">Uncharacterized protein</fullName>
    </submittedName>
</protein>
<evidence type="ECO:0000313" key="1">
    <source>
        <dbReference type="EMBL" id="QIH40473.1"/>
    </source>
</evidence>
<dbReference type="AlphaFoldDB" id="A0A6G7CEH8"/>
<organism evidence="1 2">
    <name type="scientific">Vibrio ziniensis</name>
    <dbReference type="NCBI Taxonomy" id="2711221"/>
    <lineage>
        <taxon>Bacteria</taxon>
        <taxon>Pseudomonadati</taxon>
        <taxon>Pseudomonadota</taxon>
        <taxon>Gammaproteobacteria</taxon>
        <taxon>Vibrionales</taxon>
        <taxon>Vibrionaceae</taxon>
        <taxon>Vibrio</taxon>
    </lineage>
</organism>
<dbReference type="RefSeq" id="WP_165309917.1">
    <property type="nucleotide sequence ID" value="NZ_CP049331.1"/>
</dbReference>